<evidence type="ECO:0000256" key="4">
    <source>
        <dbReference type="ARBA" id="ARBA00022976"/>
    </source>
</evidence>
<evidence type="ECO:0000256" key="1">
    <source>
        <dbReference type="ARBA" id="ARBA00004141"/>
    </source>
</evidence>
<keyword evidence="3 7" id="KW-0812">Transmembrane</keyword>
<dbReference type="GO" id="GO:0016020">
    <property type="term" value="C:membrane"/>
    <property type="evidence" value="ECO:0007669"/>
    <property type="project" value="UniProtKB-SubCell"/>
</dbReference>
<name>A0A0H5RBI8_9EUKA</name>
<proteinExistence type="inferred from homology"/>
<dbReference type="EMBL" id="HACM01010550">
    <property type="protein sequence ID" value="CRZ10992.1"/>
    <property type="molecule type" value="Transcribed_RNA"/>
</dbReference>
<keyword evidence="4" id="KW-0914">Notch signaling pathway</keyword>
<feature type="transmembrane region" description="Helical" evidence="7">
    <location>
        <begin position="66"/>
        <end position="83"/>
    </location>
</feature>
<feature type="transmembrane region" description="Helical" evidence="7">
    <location>
        <begin position="12"/>
        <end position="30"/>
    </location>
</feature>
<keyword evidence="5 7" id="KW-1133">Transmembrane helix</keyword>
<comment type="similarity">
    <text evidence="2">Belongs to the APH-1 family.</text>
</comment>
<feature type="transmembrane region" description="Helical" evidence="7">
    <location>
        <begin position="148"/>
        <end position="171"/>
    </location>
</feature>
<organism evidence="8">
    <name type="scientific">Spongospora subterranea</name>
    <dbReference type="NCBI Taxonomy" id="70186"/>
    <lineage>
        <taxon>Eukaryota</taxon>
        <taxon>Sar</taxon>
        <taxon>Rhizaria</taxon>
        <taxon>Endomyxa</taxon>
        <taxon>Phytomyxea</taxon>
        <taxon>Plasmodiophorida</taxon>
        <taxon>Plasmodiophoridae</taxon>
        <taxon>Spongospora</taxon>
    </lineage>
</organism>
<evidence type="ECO:0000256" key="3">
    <source>
        <dbReference type="ARBA" id="ARBA00022692"/>
    </source>
</evidence>
<reference evidence="8" key="1">
    <citation type="submission" date="2015-04" db="EMBL/GenBank/DDBJ databases">
        <title>The genome sequence of the plant pathogenic Rhizarian Plasmodiophora brassicae reveals insights in its biotrophic life cycle and the origin of chitin synthesis.</title>
        <authorList>
            <person name="Schwelm A."/>
            <person name="Fogelqvist J."/>
            <person name="Knaust A."/>
            <person name="Julke S."/>
            <person name="Lilja T."/>
            <person name="Dhandapani V."/>
            <person name="Bonilla-Rosso G."/>
            <person name="Karlsson M."/>
            <person name="Shevchenko A."/>
            <person name="Choi S.R."/>
            <person name="Kim H.G."/>
            <person name="Park J.Y."/>
            <person name="Lim Y.P."/>
            <person name="Ludwig-Muller J."/>
            <person name="Dixelius C."/>
        </authorList>
    </citation>
    <scope>NUCLEOTIDE SEQUENCE</scope>
    <source>
        <tissue evidence="8">Potato root galls</tissue>
    </source>
</reference>
<feature type="transmembrane region" description="Helical" evidence="7">
    <location>
        <begin position="183"/>
        <end position="202"/>
    </location>
</feature>
<comment type="subcellular location">
    <subcellularLocation>
        <location evidence="1">Membrane</location>
        <topology evidence="1">Multi-pass membrane protein</topology>
    </subcellularLocation>
</comment>
<dbReference type="PANTHER" id="PTHR12889">
    <property type="entry name" value="GAMMA-SECRETASE SUBUNIT APH-1"/>
    <property type="match status" value="1"/>
</dbReference>
<dbReference type="AlphaFoldDB" id="A0A0H5RBI8"/>
<protein>
    <submittedName>
        <fullName evidence="8">Uncharacterized protein</fullName>
    </submittedName>
</protein>
<keyword evidence="6 7" id="KW-0472">Membrane</keyword>
<dbReference type="Pfam" id="PF06105">
    <property type="entry name" value="Aph-1"/>
    <property type="match status" value="1"/>
</dbReference>
<dbReference type="GO" id="GO:0007219">
    <property type="term" value="P:Notch signaling pathway"/>
    <property type="evidence" value="ECO:0007669"/>
    <property type="project" value="UniProtKB-KW"/>
</dbReference>
<evidence type="ECO:0000313" key="8">
    <source>
        <dbReference type="EMBL" id="CRZ10992.1"/>
    </source>
</evidence>
<feature type="transmembrane region" description="Helical" evidence="7">
    <location>
        <begin position="37"/>
        <end position="60"/>
    </location>
</feature>
<accession>A0A0H5RBI8</accession>
<evidence type="ECO:0000256" key="6">
    <source>
        <dbReference type="ARBA" id="ARBA00023136"/>
    </source>
</evidence>
<evidence type="ECO:0000256" key="2">
    <source>
        <dbReference type="ARBA" id="ARBA00005577"/>
    </source>
</evidence>
<evidence type="ECO:0000256" key="5">
    <source>
        <dbReference type="ARBA" id="ARBA00022989"/>
    </source>
</evidence>
<dbReference type="GO" id="GO:0016485">
    <property type="term" value="P:protein processing"/>
    <property type="evidence" value="ECO:0007669"/>
    <property type="project" value="InterPro"/>
</dbReference>
<feature type="transmembrane region" description="Helical" evidence="7">
    <location>
        <begin position="208"/>
        <end position="227"/>
    </location>
</feature>
<evidence type="ECO:0000256" key="7">
    <source>
        <dbReference type="SAM" id="Phobius"/>
    </source>
</evidence>
<sequence>MSFVHHDHMLLYYGSLLVALSVPTIIFAVFALPHPQLFVLSSCAAFFYLIAITIGAIPYYVLPYPYIAIISTFIAIELARFLLIRSYRRVVPTFSRSGYNSVLFPLNDLTASIACGATFAGVQSVLEFFTISGYIRGPGTVYSSGCQIMSALVLAAWISLIRGIMHVALMVAAFPEYTVSLRVAIPVVAIHGASVVLMRAISACSLSLPIQTGIMLAAILLALRVVMPPHLPKARF</sequence>
<dbReference type="InterPro" id="IPR009294">
    <property type="entry name" value="Aph-1"/>
</dbReference>